<dbReference type="PANTHER" id="PTHR23507:SF1">
    <property type="entry name" value="FI18259P1-RELATED"/>
    <property type="match status" value="1"/>
</dbReference>
<dbReference type="Gene3D" id="1.20.1250.20">
    <property type="entry name" value="MFS general substrate transporter like domains"/>
    <property type="match status" value="1"/>
</dbReference>
<feature type="transmembrane region" description="Helical" evidence="5">
    <location>
        <begin position="464"/>
        <end position="487"/>
    </location>
</feature>
<reference evidence="6 7" key="1">
    <citation type="journal article" date="2019" name="Sci. Rep.">
        <title>Orb-weaving spider Araneus ventricosus genome elucidates the spidroin gene catalogue.</title>
        <authorList>
            <person name="Kono N."/>
            <person name="Nakamura H."/>
            <person name="Ohtoshi R."/>
            <person name="Moran D.A.P."/>
            <person name="Shinohara A."/>
            <person name="Yoshida Y."/>
            <person name="Fujiwara M."/>
            <person name="Mori M."/>
            <person name="Tomita M."/>
            <person name="Arakawa K."/>
        </authorList>
    </citation>
    <scope>NUCLEOTIDE SEQUENCE [LARGE SCALE GENOMIC DNA]</scope>
</reference>
<keyword evidence="2 5" id="KW-0812">Transmembrane</keyword>
<evidence type="ECO:0000256" key="4">
    <source>
        <dbReference type="ARBA" id="ARBA00023136"/>
    </source>
</evidence>
<feature type="transmembrane region" description="Helical" evidence="5">
    <location>
        <begin position="346"/>
        <end position="368"/>
    </location>
</feature>
<dbReference type="Pfam" id="PF07690">
    <property type="entry name" value="MFS_1"/>
    <property type="match status" value="1"/>
</dbReference>
<dbReference type="GO" id="GO:0022857">
    <property type="term" value="F:transmembrane transporter activity"/>
    <property type="evidence" value="ECO:0007669"/>
    <property type="project" value="InterPro"/>
</dbReference>
<dbReference type="OrthoDB" id="6506707at2759"/>
<evidence type="ECO:0000256" key="3">
    <source>
        <dbReference type="ARBA" id="ARBA00022989"/>
    </source>
</evidence>
<proteinExistence type="predicted"/>
<dbReference type="InterPro" id="IPR036259">
    <property type="entry name" value="MFS_trans_sf"/>
</dbReference>
<dbReference type="Proteomes" id="UP000499080">
    <property type="component" value="Unassembled WGS sequence"/>
</dbReference>
<sequence length="515" mass="57071">MPPTTFKNISAKEAVYPETISVLPNLEDPSIPITISYQPTSPVAETSLCQLVLNFFSKLRFEIACFSLTFSLIVYQSSSTSMILEKTCLAKYSEDICGNLKNHTEIKSSVEQEAVNYQLIHTLIRTVPAVIVSLFIGSWSDKYGRKLPLQMALVGATIEAVGSSICAYYLHSRVEYYFIPAVFMGCLGGGASMLTIVYSYTSESVVHEKRTMKNAFFEIAIGLAKPVGVMAGGWIYKFFGYVAVFVLGACSMFFSLLWFTFMIPETRGLDNKDTWAVKAKHLISCKNLTGIFTLKVKQESQSRKKEIMLLIISICILHISSSASTATAEVNYMYAHHQFNWGNTTYSTITSSYLVLTIISLIIITACLKRFNTQDTTIGIIGTTSNFWRLVGIGLSWKPVVYHIANVLGLVQGCGPIAGRSCLSKTVSNEDLGKVFSLVAIAESILPIVTLIIFSQIFNAFLDIFAGTPYILLAAVIIIPFSVFIWLSRKPKENYEDIPGKNEWNPESISTISKM</sequence>
<evidence type="ECO:0000256" key="5">
    <source>
        <dbReference type="SAM" id="Phobius"/>
    </source>
</evidence>
<organism evidence="6 7">
    <name type="scientific">Araneus ventricosus</name>
    <name type="common">Orbweaver spider</name>
    <name type="synonym">Epeira ventricosa</name>
    <dbReference type="NCBI Taxonomy" id="182803"/>
    <lineage>
        <taxon>Eukaryota</taxon>
        <taxon>Metazoa</taxon>
        <taxon>Ecdysozoa</taxon>
        <taxon>Arthropoda</taxon>
        <taxon>Chelicerata</taxon>
        <taxon>Arachnida</taxon>
        <taxon>Araneae</taxon>
        <taxon>Araneomorphae</taxon>
        <taxon>Entelegynae</taxon>
        <taxon>Araneoidea</taxon>
        <taxon>Araneidae</taxon>
        <taxon>Araneus</taxon>
    </lineage>
</organism>
<keyword evidence="7" id="KW-1185">Reference proteome</keyword>
<evidence type="ECO:0000256" key="2">
    <source>
        <dbReference type="ARBA" id="ARBA00022692"/>
    </source>
</evidence>
<accession>A0A4Y2BWR5</accession>
<feature type="transmembrane region" description="Helical" evidence="5">
    <location>
        <begin position="435"/>
        <end position="458"/>
    </location>
</feature>
<comment type="subcellular location">
    <subcellularLocation>
        <location evidence="1">Membrane</location>
        <topology evidence="1">Multi-pass membrane protein</topology>
    </subcellularLocation>
</comment>
<evidence type="ECO:0000313" key="7">
    <source>
        <dbReference type="Proteomes" id="UP000499080"/>
    </source>
</evidence>
<feature type="transmembrane region" description="Helical" evidence="5">
    <location>
        <begin position="176"/>
        <end position="198"/>
    </location>
</feature>
<comment type="caution">
    <text evidence="6">The sequence shown here is derived from an EMBL/GenBank/DDBJ whole genome shotgun (WGS) entry which is preliminary data.</text>
</comment>
<evidence type="ECO:0000256" key="1">
    <source>
        <dbReference type="ARBA" id="ARBA00004141"/>
    </source>
</evidence>
<gene>
    <name evidence="6" type="ORF">AVEN_207787_1</name>
</gene>
<keyword evidence="4 5" id="KW-0472">Membrane</keyword>
<dbReference type="AlphaFoldDB" id="A0A4Y2BWR5"/>
<dbReference type="SUPFAM" id="SSF103473">
    <property type="entry name" value="MFS general substrate transporter"/>
    <property type="match status" value="1"/>
</dbReference>
<keyword evidence="3 5" id="KW-1133">Transmembrane helix</keyword>
<dbReference type="EMBL" id="BGPR01000122">
    <property type="protein sequence ID" value="GBL96620.1"/>
    <property type="molecule type" value="Genomic_DNA"/>
</dbReference>
<feature type="transmembrane region" description="Helical" evidence="5">
    <location>
        <begin position="219"/>
        <end position="236"/>
    </location>
</feature>
<evidence type="ECO:0000313" key="6">
    <source>
        <dbReference type="EMBL" id="GBL96620.1"/>
    </source>
</evidence>
<dbReference type="PANTHER" id="PTHR23507">
    <property type="entry name" value="ZGC:174356"/>
    <property type="match status" value="1"/>
</dbReference>
<name>A0A4Y2BWR5_ARAVE</name>
<protein>
    <recommendedName>
        <fullName evidence="8">Proton-coupled folate transporter</fullName>
    </recommendedName>
</protein>
<feature type="transmembrane region" description="Helical" evidence="5">
    <location>
        <begin position="307"/>
        <end position="326"/>
    </location>
</feature>
<evidence type="ECO:0008006" key="8">
    <source>
        <dbReference type="Google" id="ProtNLM"/>
    </source>
</evidence>
<feature type="transmembrane region" description="Helical" evidence="5">
    <location>
        <begin position="242"/>
        <end position="263"/>
    </location>
</feature>
<dbReference type="InterPro" id="IPR011701">
    <property type="entry name" value="MFS"/>
</dbReference>
<dbReference type="GO" id="GO:0016020">
    <property type="term" value="C:membrane"/>
    <property type="evidence" value="ECO:0007669"/>
    <property type="project" value="UniProtKB-SubCell"/>
</dbReference>